<dbReference type="InterPro" id="IPR015421">
    <property type="entry name" value="PyrdxlP-dep_Trfase_major"/>
</dbReference>
<keyword evidence="10" id="KW-1185">Reference proteome</keyword>
<comment type="catalytic activity">
    <reaction evidence="6">
        <text>L-aspartate + 2-oxoglutarate = oxaloacetate + L-glutamate</text>
        <dbReference type="Rhea" id="RHEA:21824"/>
        <dbReference type="ChEBI" id="CHEBI:16452"/>
        <dbReference type="ChEBI" id="CHEBI:16810"/>
        <dbReference type="ChEBI" id="CHEBI:29985"/>
        <dbReference type="ChEBI" id="CHEBI:29991"/>
        <dbReference type="EC" id="2.6.1.1"/>
    </reaction>
</comment>
<dbReference type="SUPFAM" id="SSF53383">
    <property type="entry name" value="PLP-dependent transferases"/>
    <property type="match status" value="1"/>
</dbReference>
<sequence length="387" mass="41908">MSGLKQSLRGKIPPFIVMEVMRAAALREYEDKAVYHLEVGQPGTGAPRGVITAAKEALDSNRIGYTVALGVPELREAIAKHYSTVYGVEVPADNVVATTGSSAGFLLSFLACFDPGDRVALAAPGYPCYRHILNVLGVEPVSLETGPAERYQPTPALLEKALQDGPIHGLIVASPSNPSGTMLGDEEMKALADFCRDHGIRIISDEIYQGISYGKPTRSMLSFEPECLVINSFSKYFSMTGWRLGWMVVPDGLMRSVESLAQNLFISPPTLSQVAAVAAFDCEEELQANVANYARSREMLLNELPGMGFDRLAPSDGAFYVYADVANLTNDSQTFCRRILNETGVAVTPGLDFDSGRGHHTMRFSFAGSPDEIHGAIKALKGWHGLR</sequence>
<comment type="similarity">
    <text evidence="2 7">Belongs to the class-I pyridoxal-phosphate-dependent aminotransferase family.</text>
</comment>
<dbReference type="GO" id="GO:0006520">
    <property type="term" value="P:amino acid metabolic process"/>
    <property type="evidence" value="ECO:0007669"/>
    <property type="project" value="InterPro"/>
</dbReference>
<keyword evidence="3 7" id="KW-0032">Aminotransferase</keyword>
<dbReference type="EMBL" id="QRDW01000002">
    <property type="protein sequence ID" value="RED51996.1"/>
    <property type="molecule type" value="Genomic_DNA"/>
</dbReference>
<protein>
    <recommendedName>
        <fullName evidence="7">Aminotransferase</fullName>
        <ecNumber evidence="7">2.6.1.-</ecNumber>
    </recommendedName>
</protein>
<dbReference type="PROSITE" id="PS00105">
    <property type="entry name" value="AA_TRANSFER_CLASS_1"/>
    <property type="match status" value="1"/>
</dbReference>
<comment type="cofactor">
    <cofactor evidence="1 7">
        <name>pyridoxal 5'-phosphate</name>
        <dbReference type="ChEBI" id="CHEBI:597326"/>
    </cofactor>
</comment>
<dbReference type="InterPro" id="IPR050596">
    <property type="entry name" value="AspAT/PAT-like"/>
</dbReference>
<dbReference type="CDD" id="cd00609">
    <property type="entry name" value="AAT_like"/>
    <property type="match status" value="1"/>
</dbReference>
<evidence type="ECO:0000256" key="4">
    <source>
        <dbReference type="ARBA" id="ARBA00022679"/>
    </source>
</evidence>
<feature type="domain" description="Aminotransferase class I/classII large" evidence="8">
    <location>
        <begin position="36"/>
        <end position="380"/>
    </location>
</feature>
<dbReference type="EC" id="2.6.1.-" evidence="7"/>
<evidence type="ECO:0000259" key="8">
    <source>
        <dbReference type="Pfam" id="PF00155"/>
    </source>
</evidence>
<name>A0A3D9HSZ8_9PROT</name>
<gene>
    <name evidence="9" type="ORF">DFP90_10212</name>
</gene>
<dbReference type="Gene3D" id="3.40.640.10">
    <property type="entry name" value="Type I PLP-dependent aspartate aminotransferase-like (Major domain)"/>
    <property type="match status" value="1"/>
</dbReference>
<evidence type="ECO:0000313" key="9">
    <source>
        <dbReference type="EMBL" id="RED51996.1"/>
    </source>
</evidence>
<evidence type="ECO:0000313" key="10">
    <source>
        <dbReference type="Proteomes" id="UP000256845"/>
    </source>
</evidence>
<dbReference type="GO" id="GO:0004069">
    <property type="term" value="F:L-aspartate:2-oxoglutarate aminotransferase activity"/>
    <property type="evidence" value="ECO:0007669"/>
    <property type="project" value="UniProtKB-EC"/>
</dbReference>
<comment type="caution">
    <text evidence="9">The sequence shown here is derived from an EMBL/GenBank/DDBJ whole genome shotgun (WGS) entry which is preliminary data.</text>
</comment>
<accession>A0A3D9HSZ8</accession>
<evidence type="ECO:0000256" key="1">
    <source>
        <dbReference type="ARBA" id="ARBA00001933"/>
    </source>
</evidence>
<keyword evidence="4 7" id="KW-0808">Transferase</keyword>
<evidence type="ECO:0000256" key="5">
    <source>
        <dbReference type="ARBA" id="ARBA00022898"/>
    </source>
</evidence>
<keyword evidence="5" id="KW-0663">Pyridoxal phosphate</keyword>
<reference evidence="9 10" key="1">
    <citation type="submission" date="2018-07" db="EMBL/GenBank/DDBJ databases">
        <title>Genomic Encyclopedia of Type Strains, Phase III (KMG-III): the genomes of soil and plant-associated and newly described type strains.</title>
        <authorList>
            <person name="Whitman W."/>
        </authorList>
    </citation>
    <scope>NUCLEOTIDE SEQUENCE [LARGE SCALE GENOMIC DNA]</scope>
    <source>
        <strain evidence="9 10">CECT 8488</strain>
    </source>
</reference>
<dbReference type="OrthoDB" id="9804407at2"/>
<dbReference type="PANTHER" id="PTHR46383:SF2">
    <property type="entry name" value="AMINOTRANSFERASE"/>
    <property type="match status" value="1"/>
</dbReference>
<dbReference type="InterPro" id="IPR015424">
    <property type="entry name" value="PyrdxlP-dep_Trfase"/>
</dbReference>
<dbReference type="AlphaFoldDB" id="A0A3D9HSZ8"/>
<dbReference type="Pfam" id="PF00155">
    <property type="entry name" value="Aminotran_1_2"/>
    <property type="match status" value="1"/>
</dbReference>
<evidence type="ECO:0000256" key="3">
    <source>
        <dbReference type="ARBA" id="ARBA00022576"/>
    </source>
</evidence>
<proteinExistence type="inferred from homology"/>
<evidence type="ECO:0000256" key="2">
    <source>
        <dbReference type="ARBA" id="ARBA00007441"/>
    </source>
</evidence>
<evidence type="ECO:0000256" key="7">
    <source>
        <dbReference type="RuleBase" id="RU000481"/>
    </source>
</evidence>
<dbReference type="RefSeq" id="WP_115935560.1">
    <property type="nucleotide sequence ID" value="NZ_QRDW01000002.1"/>
</dbReference>
<dbReference type="InterPro" id="IPR004838">
    <property type="entry name" value="NHTrfase_class1_PyrdxlP-BS"/>
</dbReference>
<dbReference type="InterPro" id="IPR004839">
    <property type="entry name" value="Aminotransferase_I/II_large"/>
</dbReference>
<organism evidence="9 10">
    <name type="scientific">Aestuariispira insulae</name>
    <dbReference type="NCBI Taxonomy" id="1461337"/>
    <lineage>
        <taxon>Bacteria</taxon>
        <taxon>Pseudomonadati</taxon>
        <taxon>Pseudomonadota</taxon>
        <taxon>Alphaproteobacteria</taxon>
        <taxon>Rhodospirillales</taxon>
        <taxon>Kiloniellaceae</taxon>
        <taxon>Aestuariispira</taxon>
    </lineage>
</organism>
<dbReference type="Proteomes" id="UP000256845">
    <property type="component" value="Unassembled WGS sequence"/>
</dbReference>
<dbReference type="PANTHER" id="PTHR46383">
    <property type="entry name" value="ASPARTATE AMINOTRANSFERASE"/>
    <property type="match status" value="1"/>
</dbReference>
<evidence type="ECO:0000256" key="6">
    <source>
        <dbReference type="ARBA" id="ARBA00049185"/>
    </source>
</evidence>
<dbReference type="GO" id="GO:0030170">
    <property type="term" value="F:pyridoxal phosphate binding"/>
    <property type="evidence" value="ECO:0007669"/>
    <property type="project" value="InterPro"/>
</dbReference>